<keyword evidence="1" id="KW-0863">Zinc-finger</keyword>
<dbReference type="PROSITE" id="PS50056">
    <property type="entry name" value="TYR_PHOSPHATASE_2"/>
    <property type="match status" value="1"/>
</dbReference>
<dbReference type="OrthoDB" id="10031901at2759"/>
<sequence>MHEVNIVLNKLDFNTIEVEEKEGCQYVKRTSQKQSGDKEYIYFFCHRSFDSRIHNNGKKSSKSRGSVKIGHVCPSNIVVHKETTKVSVDYCSTHLWHTVEIAKQRIPIEERNKIAGKLAIGVPVNRILDDIRELEVGTPLKRIHLIEKKDLHNIKRDYNISYNTKSHENDAVSVRLWVEDMKKKGENNPILYFNEQGENDENVPHFSKNDFCLIIMTQFQSEMFLKFGNDKVCIDGTHGLNSYNFQLYSLVIVDEYGNGFPVAFCFSNKCDTATYKHYFQCIKNTIGTINPSIFMSDDEPAFYNAWSSVMGPVEKQLLCTWHVLRNWSKNLNKIHSHDKKTIVFKTLKTLLHETDEKSFSAELSHVINQLINDADTADFGKYFISTYSTRVEKWAFFNRKHLGINTNMYLETLHKSIKYCYLEGKQCKRLDLSINALMLLVRDKSFERTIKITKKKRSNKLLQIISSHNKSKNILPEMIVKFENYWLVNSETEINIKYKVEKTYSSCTFECVLRCDKCHICIHSYKCTCLNNVVNYNICKHIHACATASEPVQILNLKLNVPVMTPDSNLIVIDHGLMNITNNNCNNQIKNKLEMILGRCNRTSLNGEDQNNVLKHCDKILDIFAKNKDMSFKNTQTNLKRKIEPQTRFIQKKKTKLLETTTMSPAEEIIIKKSLKDCTDEVGYISTPLVLQKNISMSGVNHYGHYRSSQAFEQKYQIPNNWMNYPPIGTSEILQGLPATPLVLQNTHFNVRSGQGKRKKNSIPHDWMNCPPIATSGIANAFVVFKTPLNYKYNSKLAIHKRFDPKTQSIGLWIDLTNTTRYYDKFEIEKMGCVYKKIECAGHGDLPHPEVIKLFLNICSDFLENNFSQFIGVHCTHGFNRTGFFVVSYLVEVLNYDIASAIRHFAAARPPGIYRQNYIDELYKRYGRYSNEAPILAPKPHWIF</sequence>
<organism evidence="4 5">
    <name type="scientific">Aphis glycines</name>
    <name type="common">Soybean aphid</name>
    <dbReference type="NCBI Taxonomy" id="307491"/>
    <lineage>
        <taxon>Eukaryota</taxon>
        <taxon>Metazoa</taxon>
        <taxon>Ecdysozoa</taxon>
        <taxon>Arthropoda</taxon>
        <taxon>Hexapoda</taxon>
        <taxon>Insecta</taxon>
        <taxon>Pterygota</taxon>
        <taxon>Neoptera</taxon>
        <taxon>Paraneoptera</taxon>
        <taxon>Hemiptera</taxon>
        <taxon>Sternorrhyncha</taxon>
        <taxon>Aphidomorpha</taxon>
        <taxon>Aphidoidea</taxon>
        <taxon>Aphididae</taxon>
        <taxon>Aphidini</taxon>
        <taxon>Aphis</taxon>
        <taxon>Aphis</taxon>
    </lineage>
</organism>
<dbReference type="GO" id="GO:0008270">
    <property type="term" value="F:zinc ion binding"/>
    <property type="evidence" value="ECO:0007669"/>
    <property type="project" value="UniProtKB-KW"/>
</dbReference>
<gene>
    <name evidence="4" type="ORF">AGLY_013277</name>
</gene>
<name>A0A6G0T7Z2_APHGL</name>
<evidence type="ECO:0000313" key="4">
    <source>
        <dbReference type="EMBL" id="KAE9526629.1"/>
    </source>
</evidence>
<dbReference type="Proteomes" id="UP000475862">
    <property type="component" value="Unassembled WGS sequence"/>
</dbReference>
<dbReference type="InterPro" id="IPR018289">
    <property type="entry name" value="MULE_transposase_dom"/>
</dbReference>
<dbReference type="PROSITE" id="PS00383">
    <property type="entry name" value="TYR_PHOSPHATASE_1"/>
    <property type="match status" value="1"/>
</dbReference>
<feature type="domain" description="Tyrosine specific protein phosphatases" evidence="2">
    <location>
        <begin position="853"/>
        <end position="920"/>
    </location>
</feature>
<reference evidence="4 5" key="1">
    <citation type="submission" date="2019-08" db="EMBL/GenBank/DDBJ databases">
        <title>The genome of the soybean aphid Biotype 1, its phylome, world population structure and adaptation to the North American continent.</title>
        <authorList>
            <person name="Giordano R."/>
            <person name="Donthu R.K."/>
            <person name="Hernandez A.G."/>
            <person name="Wright C.L."/>
            <person name="Zimin A.V."/>
        </authorList>
    </citation>
    <scope>NUCLEOTIDE SEQUENCE [LARGE SCALE GENOMIC DNA]</scope>
    <source>
        <tissue evidence="4">Whole aphids</tissue>
    </source>
</reference>
<dbReference type="Pfam" id="PF10551">
    <property type="entry name" value="MULE"/>
    <property type="match status" value="1"/>
</dbReference>
<feature type="domain" description="SWIM-type" evidence="3">
    <location>
        <begin position="509"/>
        <end position="550"/>
    </location>
</feature>
<keyword evidence="5" id="KW-1185">Reference proteome</keyword>
<evidence type="ECO:0000259" key="3">
    <source>
        <dbReference type="PROSITE" id="PS50966"/>
    </source>
</evidence>
<comment type="caution">
    <text evidence="4">The sequence shown here is derived from an EMBL/GenBank/DDBJ whole genome shotgun (WGS) entry which is preliminary data.</text>
</comment>
<accession>A0A6G0T7Z2</accession>
<dbReference type="InterPro" id="IPR029021">
    <property type="entry name" value="Prot-tyrosine_phosphatase-like"/>
</dbReference>
<dbReference type="PANTHER" id="PTHR10367">
    <property type="entry name" value="MRNA-CAPPING ENZYME"/>
    <property type="match status" value="1"/>
</dbReference>
<evidence type="ECO:0000256" key="1">
    <source>
        <dbReference type="PROSITE-ProRule" id="PRU00325"/>
    </source>
</evidence>
<dbReference type="AlphaFoldDB" id="A0A6G0T7Z2"/>
<keyword evidence="1" id="KW-0479">Metal-binding</keyword>
<dbReference type="GO" id="GO:0006370">
    <property type="term" value="P:7-methylguanosine mRNA capping"/>
    <property type="evidence" value="ECO:0007669"/>
    <property type="project" value="TreeGrafter"/>
</dbReference>
<dbReference type="PROSITE" id="PS50966">
    <property type="entry name" value="ZF_SWIM"/>
    <property type="match status" value="1"/>
</dbReference>
<dbReference type="PANTHER" id="PTHR10367:SF17">
    <property type="entry name" value="MRNA-CAPPING ENZYME"/>
    <property type="match status" value="1"/>
</dbReference>
<dbReference type="SUPFAM" id="SSF52799">
    <property type="entry name" value="(Phosphotyrosine protein) phosphatases II"/>
    <property type="match status" value="1"/>
</dbReference>
<dbReference type="InterPro" id="IPR051029">
    <property type="entry name" value="mRNA_Capping_Enz/RNA_Phosphat"/>
</dbReference>
<dbReference type="InterPro" id="IPR000387">
    <property type="entry name" value="Tyr_Pase_dom"/>
</dbReference>
<dbReference type="InterPro" id="IPR016130">
    <property type="entry name" value="Tyr_Pase_AS"/>
</dbReference>
<dbReference type="Gene3D" id="3.90.190.10">
    <property type="entry name" value="Protein tyrosine phosphatase superfamily"/>
    <property type="match status" value="1"/>
</dbReference>
<dbReference type="InterPro" id="IPR007527">
    <property type="entry name" value="Znf_SWIM"/>
</dbReference>
<proteinExistence type="predicted"/>
<dbReference type="EMBL" id="VYZN01000054">
    <property type="protein sequence ID" value="KAE9526629.1"/>
    <property type="molecule type" value="Genomic_DNA"/>
</dbReference>
<evidence type="ECO:0000313" key="5">
    <source>
        <dbReference type="Proteomes" id="UP000475862"/>
    </source>
</evidence>
<protein>
    <submittedName>
        <fullName evidence="4">Uncharacterized protein</fullName>
    </submittedName>
</protein>
<keyword evidence="1" id="KW-0862">Zinc</keyword>
<dbReference type="GO" id="GO:0004484">
    <property type="term" value="F:mRNA guanylyltransferase activity"/>
    <property type="evidence" value="ECO:0007669"/>
    <property type="project" value="TreeGrafter"/>
</dbReference>
<dbReference type="Pfam" id="PF00782">
    <property type="entry name" value="DSPc"/>
    <property type="match status" value="1"/>
</dbReference>
<dbReference type="InterPro" id="IPR000340">
    <property type="entry name" value="Dual-sp_phosphatase_cat-dom"/>
</dbReference>
<evidence type="ECO:0000259" key="2">
    <source>
        <dbReference type="PROSITE" id="PS50056"/>
    </source>
</evidence>